<feature type="domain" description="HTH lysR-type" evidence="5">
    <location>
        <begin position="82"/>
        <end position="139"/>
    </location>
</feature>
<keyword evidence="2" id="KW-0805">Transcription regulation</keyword>
<dbReference type="Pfam" id="PF00126">
    <property type="entry name" value="HTH_1"/>
    <property type="match status" value="1"/>
</dbReference>
<dbReference type="PANTHER" id="PTHR30579:SF3">
    <property type="entry name" value="TRANSCRIPTIONAL REGULATORY PROTEIN"/>
    <property type="match status" value="1"/>
</dbReference>
<dbReference type="AlphaFoldDB" id="A0A1G9D843"/>
<dbReference type="Pfam" id="PF03466">
    <property type="entry name" value="LysR_substrate"/>
    <property type="match status" value="1"/>
</dbReference>
<dbReference type="Gene3D" id="3.40.190.10">
    <property type="entry name" value="Periplasmic binding protein-like II"/>
    <property type="match status" value="2"/>
</dbReference>
<accession>A0A1G9D843</accession>
<evidence type="ECO:0000259" key="5">
    <source>
        <dbReference type="PROSITE" id="PS50931"/>
    </source>
</evidence>
<organism evidence="6 7">
    <name type="scientific">Mesorhizobium muleiense</name>
    <dbReference type="NCBI Taxonomy" id="1004279"/>
    <lineage>
        <taxon>Bacteria</taxon>
        <taxon>Pseudomonadati</taxon>
        <taxon>Pseudomonadota</taxon>
        <taxon>Alphaproteobacteria</taxon>
        <taxon>Hyphomicrobiales</taxon>
        <taxon>Phyllobacteriaceae</taxon>
        <taxon>Mesorhizobium</taxon>
    </lineage>
</organism>
<dbReference type="SUPFAM" id="SSF46785">
    <property type="entry name" value="Winged helix' DNA-binding domain"/>
    <property type="match status" value="1"/>
</dbReference>
<dbReference type="GO" id="GO:0003700">
    <property type="term" value="F:DNA-binding transcription factor activity"/>
    <property type="evidence" value="ECO:0007669"/>
    <property type="project" value="InterPro"/>
</dbReference>
<evidence type="ECO:0000256" key="4">
    <source>
        <dbReference type="ARBA" id="ARBA00023163"/>
    </source>
</evidence>
<sequence length="368" mass="40677">MIVSFGAQKARAPGLVENAKHLREAHARFARIRWLLGQPRRLSLSLQAGLSDAFNACMLARDARFALQPRSQGVFHFCKMDIDWDDLRLFLDVARLGGLSAATGTTRLSAATLGRRVTALEKQIGEPLFVRQQTGYRLTPIGEELLRRAEDVEAAMQSLTRWREGNLPDRIVRVSAGPWTSAFVSAHIGEIWTVDDGIRVELVTTTDRVDIGRRAADIGIRGERPTEQWLAGRQSGKVAHAIYSGRRMINGIAAGLFVGVTGEAANIASARWLQAHHGDRIAVRGNNTHSVRELVAAGAGLSIFPCFVGDSDPRLVRVAQPIPELETDQWIVTHHEERHAPPVRKVADRITALMRAHQPLFRGETSIR</sequence>
<dbReference type="InterPro" id="IPR036388">
    <property type="entry name" value="WH-like_DNA-bd_sf"/>
</dbReference>
<evidence type="ECO:0000313" key="7">
    <source>
        <dbReference type="Proteomes" id="UP000198894"/>
    </source>
</evidence>
<dbReference type="PROSITE" id="PS50931">
    <property type="entry name" value="HTH_LYSR"/>
    <property type="match status" value="1"/>
</dbReference>
<dbReference type="InterPro" id="IPR036390">
    <property type="entry name" value="WH_DNA-bd_sf"/>
</dbReference>
<dbReference type="Proteomes" id="UP000198894">
    <property type="component" value="Unassembled WGS sequence"/>
</dbReference>
<keyword evidence="4" id="KW-0804">Transcription</keyword>
<reference evidence="7" key="1">
    <citation type="submission" date="2016-10" db="EMBL/GenBank/DDBJ databases">
        <authorList>
            <person name="Varghese N."/>
            <person name="Submissions S."/>
        </authorList>
    </citation>
    <scope>NUCLEOTIDE SEQUENCE [LARGE SCALE GENOMIC DNA]</scope>
    <source>
        <strain evidence="7">CGMCC 1.11022</strain>
    </source>
</reference>
<evidence type="ECO:0000256" key="3">
    <source>
        <dbReference type="ARBA" id="ARBA00023125"/>
    </source>
</evidence>
<gene>
    <name evidence="6" type="ORF">SAMN05428953_11788</name>
</gene>
<comment type="similarity">
    <text evidence="1">Belongs to the LysR transcriptional regulatory family.</text>
</comment>
<dbReference type="EMBL" id="FNEE01000017">
    <property type="protein sequence ID" value="SDK60068.1"/>
    <property type="molecule type" value="Genomic_DNA"/>
</dbReference>
<evidence type="ECO:0000256" key="1">
    <source>
        <dbReference type="ARBA" id="ARBA00009437"/>
    </source>
</evidence>
<evidence type="ECO:0000313" key="6">
    <source>
        <dbReference type="EMBL" id="SDK60068.1"/>
    </source>
</evidence>
<dbReference type="InterPro" id="IPR050176">
    <property type="entry name" value="LTTR"/>
</dbReference>
<keyword evidence="7" id="KW-1185">Reference proteome</keyword>
<dbReference type="Gene3D" id="1.10.10.10">
    <property type="entry name" value="Winged helix-like DNA-binding domain superfamily/Winged helix DNA-binding domain"/>
    <property type="match status" value="1"/>
</dbReference>
<proteinExistence type="inferred from homology"/>
<name>A0A1G9D843_9HYPH</name>
<dbReference type="InterPro" id="IPR000847">
    <property type="entry name" value="LysR_HTH_N"/>
</dbReference>
<keyword evidence="3 6" id="KW-0238">DNA-binding</keyword>
<dbReference type="GO" id="GO:0003677">
    <property type="term" value="F:DNA binding"/>
    <property type="evidence" value="ECO:0007669"/>
    <property type="project" value="UniProtKB-KW"/>
</dbReference>
<dbReference type="PANTHER" id="PTHR30579">
    <property type="entry name" value="TRANSCRIPTIONAL REGULATOR"/>
    <property type="match status" value="1"/>
</dbReference>
<dbReference type="SUPFAM" id="SSF53850">
    <property type="entry name" value="Periplasmic binding protein-like II"/>
    <property type="match status" value="1"/>
</dbReference>
<evidence type="ECO:0000256" key="2">
    <source>
        <dbReference type="ARBA" id="ARBA00023015"/>
    </source>
</evidence>
<protein>
    <submittedName>
        <fullName evidence="6">DNA-binding transcriptional regulator, LysR family</fullName>
    </submittedName>
</protein>
<dbReference type="InterPro" id="IPR005119">
    <property type="entry name" value="LysR_subst-bd"/>
</dbReference>